<keyword evidence="1" id="KW-0812">Transmembrane</keyword>
<proteinExistence type="predicted"/>
<keyword evidence="3" id="KW-1185">Reference proteome</keyword>
<keyword evidence="1" id="KW-0472">Membrane</keyword>
<evidence type="ECO:0000313" key="2">
    <source>
        <dbReference type="EMBL" id="KIM73293.1"/>
    </source>
</evidence>
<reference evidence="2 3" key="1">
    <citation type="submission" date="2014-04" db="EMBL/GenBank/DDBJ databases">
        <authorList>
            <consortium name="DOE Joint Genome Institute"/>
            <person name="Kuo A."/>
            <person name="Tarkka M."/>
            <person name="Buscot F."/>
            <person name="Kohler A."/>
            <person name="Nagy L.G."/>
            <person name="Floudas D."/>
            <person name="Copeland A."/>
            <person name="Barry K.W."/>
            <person name="Cichocki N."/>
            <person name="Veneault-Fourrey C."/>
            <person name="LaButti K."/>
            <person name="Lindquist E.A."/>
            <person name="Lipzen A."/>
            <person name="Lundell T."/>
            <person name="Morin E."/>
            <person name="Murat C."/>
            <person name="Sun H."/>
            <person name="Tunlid A."/>
            <person name="Henrissat B."/>
            <person name="Grigoriev I.V."/>
            <person name="Hibbett D.S."/>
            <person name="Martin F."/>
            <person name="Nordberg H.P."/>
            <person name="Cantor M.N."/>
            <person name="Hua S.X."/>
        </authorList>
    </citation>
    <scope>NUCLEOTIDE SEQUENCE [LARGE SCALE GENOMIC DNA]</scope>
    <source>
        <strain evidence="2 3">F 1598</strain>
    </source>
</reference>
<gene>
    <name evidence="2" type="ORF">PILCRDRAFT_15384</name>
</gene>
<dbReference type="Proteomes" id="UP000054166">
    <property type="component" value="Unassembled WGS sequence"/>
</dbReference>
<sequence length="180" mass="20094">MYFLLWKVILLLNLVLTVSVLFLSLSLYVIISRYELVDSLQTGAKSSRVHITALLSFGMLSPALHHSHPLNHIGARFDGGTILYDAASGRQLHNHHPVEEYDNQFSDSIKINGGYIVDSITDRTVCHLPPMISPSRYAVHETSLAVDTICGRVFVIHFPPALFTIPDTRAIEGDRMLQGR</sequence>
<reference evidence="3" key="2">
    <citation type="submission" date="2015-01" db="EMBL/GenBank/DDBJ databases">
        <title>Evolutionary Origins and Diversification of the Mycorrhizal Mutualists.</title>
        <authorList>
            <consortium name="DOE Joint Genome Institute"/>
            <consortium name="Mycorrhizal Genomics Consortium"/>
            <person name="Kohler A."/>
            <person name="Kuo A."/>
            <person name="Nagy L.G."/>
            <person name="Floudas D."/>
            <person name="Copeland A."/>
            <person name="Barry K.W."/>
            <person name="Cichocki N."/>
            <person name="Veneault-Fourrey C."/>
            <person name="LaButti K."/>
            <person name="Lindquist E.A."/>
            <person name="Lipzen A."/>
            <person name="Lundell T."/>
            <person name="Morin E."/>
            <person name="Murat C."/>
            <person name="Riley R."/>
            <person name="Ohm R."/>
            <person name="Sun H."/>
            <person name="Tunlid A."/>
            <person name="Henrissat B."/>
            <person name="Grigoriev I.V."/>
            <person name="Hibbett D.S."/>
            <person name="Martin F."/>
        </authorList>
    </citation>
    <scope>NUCLEOTIDE SEQUENCE [LARGE SCALE GENOMIC DNA]</scope>
    <source>
        <strain evidence="3">F 1598</strain>
    </source>
</reference>
<dbReference type="AlphaFoldDB" id="A0A0C3AHK0"/>
<dbReference type="InParanoid" id="A0A0C3AHK0"/>
<dbReference type="HOGENOM" id="CLU_1496796_0_0_1"/>
<organism evidence="2 3">
    <name type="scientific">Piloderma croceum (strain F 1598)</name>
    <dbReference type="NCBI Taxonomy" id="765440"/>
    <lineage>
        <taxon>Eukaryota</taxon>
        <taxon>Fungi</taxon>
        <taxon>Dikarya</taxon>
        <taxon>Basidiomycota</taxon>
        <taxon>Agaricomycotina</taxon>
        <taxon>Agaricomycetes</taxon>
        <taxon>Agaricomycetidae</taxon>
        <taxon>Atheliales</taxon>
        <taxon>Atheliaceae</taxon>
        <taxon>Piloderma</taxon>
    </lineage>
</organism>
<evidence type="ECO:0000313" key="3">
    <source>
        <dbReference type="Proteomes" id="UP000054166"/>
    </source>
</evidence>
<protein>
    <submittedName>
        <fullName evidence="2">Uncharacterized protein</fullName>
    </submittedName>
</protein>
<name>A0A0C3AHK0_PILCF</name>
<keyword evidence="1" id="KW-1133">Transmembrane helix</keyword>
<accession>A0A0C3AHK0</accession>
<dbReference type="EMBL" id="KN833087">
    <property type="protein sequence ID" value="KIM73293.1"/>
    <property type="molecule type" value="Genomic_DNA"/>
</dbReference>
<evidence type="ECO:0000256" key="1">
    <source>
        <dbReference type="SAM" id="Phobius"/>
    </source>
</evidence>
<feature type="transmembrane region" description="Helical" evidence="1">
    <location>
        <begin position="6"/>
        <end position="31"/>
    </location>
</feature>